<protein>
    <submittedName>
        <fullName evidence="1">Uncharacterized protein</fullName>
    </submittedName>
</protein>
<evidence type="ECO:0000313" key="2">
    <source>
        <dbReference type="Proteomes" id="UP001497700"/>
    </source>
</evidence>
<dbReference type="EMBL" id="MU393421">
    <property type="protein sequence ID" value="KAI4871144.1"/>
    <property type="molecule type" value="Genomic_DNA"/>
</dbReference>
<gene>
    <name evidence="1" type="ORF">F4820DRAFT_7430</name>
</gene>
<name>A0ACB9ZI71_9PEZI</name>
<reference evidence="1 2" key="1">
    <citation type="journal article" date="2022" name="New Phytol.">
        <title>Ecological generalism drives hyperdiversity of secondary metabolite gene clusters in xylarialean endophytes.</title>
        <authorList>
            <person name="Franco M.E.E."/>
            <person name="Wisecaver J.H."/>
            <person name="Arnold A.E."/>
            <person name="Ju Y.M."/>
            <person name="Slot J.C."/>
            <person name="Ahrendt S."/>
            <person name="Moore L.P."/>
            <person name="Eastman K.E."/>
            <person name="Scott K."/>
            <person name="Konkel Z."/>
            <person name="Mondo S.J."/>
            <person name="Kuo A."/>
            <person name="Hayes R.D."/>
            <person name="Haridas S."/>
            <person name="Andreopoulos B."/>
            <person name="Riley R."/>
            <person name="LaButti K."/>
            <person name="Pangilinan J."/>
            <person name="Lipzen A."/>
            <person name="Amirebrahimi M."/>
            <person name="Yan J."/>
            <person name="Adam C."/>
            <person name="Keymanesh K."/>
            <person name="Ng V."/>
            <person name="Louie K."/>
            <person name="Northen T."/>
            <person name="Drula E."/>
            <person name="Henrissat B."/>
            <person name="Hsieh H.M."/>
            <person name="Youens-Clark K."/>
            <person name="Lutzoni F."/>
            <person name="Miadlikowska J."/>
            <person name="Eastwood D.C."/>
            <person name="Hamelin R.C."/>
            <person name="Grigoriev I.V."/>
            <person name="U'Ren J.M."/>
        </authorList>
    </citation>
    <scope>NUCLEOTIDE SEQUENCE [LARGE SCALE GENOMIC DNA]</scope>
    <source>
        <strain evidence="1 2">CBS 119005</strain>
    </source>
</reference>
<keyword evidence="2" id="KW-1185">Reference proteome</keyword>
<evidence type="ECO:0000313" key="1">
    <source>
        <dbReference type="EMBL" id="KAI4871144.1"/>
    </source>
</evidence>
<proteinExistence type="predicted"/>
<dbReference type="Proteomes" id="UP001497700">
    <property type="component" value="Unassembled WGS sequence"/>
</dbReference>
<comment type="caution">
    <text evidence="1">The sequence shown here is derived from an EMBL/GenBank/DDBJ whole genome shotgun (WGS) entry which is preliminary data.</text>
</comment>
<accession>A0ACB9ZI71</accession>
<sequence length="326" mass="34125">MASIQNLLSSSSQDGSVEPGAIGSKQPIENGSTATETTRFIIEFILDLVCPYCYITLKNLDTAITLYRAKHPEAVIEVVCTPFLLDPLAARSVYDKASYLQERSLQRQGHSGEHLASLAAEAGVEFDWTGRTGNTRDAHKLLRFALEPAPTAVRSTAFATGGPRAPDPVPVSPSPSSGAPAPPPLARGPALQLRLLAALFAAHHSGGADISSRDFLASLGASIFRTTTTTTTNSNSNSNEISADDLRVSVLESAAWDAAVEALAAEARWRRGRGAAAAIGAVPTLVVNDRYVIGGAQGAGFLAVELERIRAAGHGHGHGRGQQGQG</sequence>
<organism evidence="1 2">
    <name type="scientific">Hypoxylon rubiginosum</name>
    <dbReference type="NCBI Taxonomy" id="110542"/>
    <lineage>
        <taxon>Eukaryota</taxon>
        <taxon>Fungi</taxon>
        <taxon>Dikarya</taxon>
        <taxon>Ascomycota</taxon>
        <taxon>Pezizomycotina</taxon>
        <taxon>Sordariomycetes</taxon>
        <taxon>Xylariomycetidae</taxon>
        <taxon>Xylariales</taxon>
        <taxon>Hypoxylaceae</taxon>
        <taxon>Hypoxylon</taxon>
    </lineage>
</organism>